<sequence length="279" mass="30418">MSDEQGRNPDGTFQAGSQGVFASPQTQREAGVNAYDTALGAQIKVAYRQQAQHGPGGMAAAGSALGAIASELNWKDPIQVLAFLAAAGLLFLWILVAGPLAPFFWALTLTFVLLPVCGYFVALRAAARLGSGVRVRFGFRGSFSLALSCLAVYTLLVDLLCWFTSRGFPAIGALLNVAVNGPEYSIYTHHRIEMGVAGVLALPLCVLLYSWFARRVANGKRATPWYLKIAGTIVLLPLFVLAFCVAMHQFYLHHRELTMRMLMAIYHFEKSLGLSWPFK</sequence>
<keyword evidence="1" id="KW-0812">Transmembrane</keyword>
<feature type="transmembrane region" description="Helical" evidence="1">
    <location>
        <begin position="103"/>
        <end position="122"/>
    </location>
</feature>
<accession>A0ABX5KAV7</accession>
<evidence type="ECO:0000313" key="2">
    <source>
        <dbReference type="EMBL" id="PVX70689.1"/>
    </source>
</evidence>
<proteinExistence type="predicted"/>
<dbReference type="RefSeq" id="WP_116614761.1">
    <property type="nucleotide sequence ID" value="NZ_QEOB01000036.1"/>
</dbReference>
<feature type="transmembrane region" description="Helical" evidence="1">
    <location>
        <begin position="80"/>
        <end position="97"/>
    </location>
</feature>
<evidence type="ECO:0000256" key="1">
    <source>
        <dbReference type="SAM" id="Phobius"/>
    </source>
</evidence>
<feature type="transmembrane region" description="Helical" evidence="1">
    <location>
        <begin position="225"/>
        <end position="251"/>
    </location>
</feature>
<keyword evidence="3" id="KW-1185">Reference proteome</keyword>
<dbReference type="EMBL" id="QEOB01000036">
    <property type="protein sequence ID" value="PVX70689.1"/>
    <property type="molecule type" value="Genomic_DNA"/>
</dbReference>
<evidence type="ECO:0000313" key="3">
    <source>
        <dbReference type="Proteomes" id="UP000245712"/>
    </source>
</evidence>
<feature type="transmembrane region" description="Helical" evidence="1">
    <location>
        <begin position="194"/>
        <end position="213"/>
    </location>
</feature>
<reference evidence="2 3" key="1">
    <citation type="submission" date="2018-05" db="EMBL/GenBank/DDBJ databases">
        <title>Genomic Encyclopedia of Type Strains, Phase IV (KMG-V): Genome sequencing to study the core and pangenomes of soil and plant-associated prokaryotes.</title>
        <authorList>
            <person name="Whitman W."/>
        </authorList>
    </citation>
    <scope>NUCLEOTIDE SEQUENCE [LARGE SCALE GENOMIC DNA]</scope>
    <source>
        <strain evidence="2 3">SCZa-39</strain>
    </source>
</reference>
<protein>
    <submittedName>
        <fullName evidence="2">Uncharacterized protein</fullName>
    </submittedName>
</protein>
<comment type="caution">
    <text evidence="2">The sequence shown here is derived from an EMBL/GenBank/DDBJ whole genome shotgun (WGS) entry which is preliminary data.</text>
</comment>
<dbReference type="Proteomes" id="UP000245712">
    <property type="component" value="Unassembled WGS sequence"/>
</dbReference>
<name>A0ABX5KAV7_9BURK</name>
<keyword evidence="1" id="KW-1133">Transmembrane helix</keyword>
<gene>
    <name evidence="2" type="ORF">C7402_13667</name>
</gene>
<organism evidence="2 3">
    <name type="scientific">Paraburkholderia unamae</name>
    <dbReference type="NCBI Taxonomy" id="219649"/>
    <lineage>
        <taxon>Bacteria</taxon>
        <taxon>Pseudomonadati</taxon>
        <taxon>Pseudomonadota</taxon>
        <taxon>Betaproteobacteria</taxon>
        <taxon>Burkholderiales</taxon>
        <taxon>Burkholderiaceae</taxon>
        <taxon>Paraburkholderia</taxon>
    </lineage>
</organism>
<keyword evidence="1" id="KW-0472">Membrane</keyword>
<feature type="transmembrane region" description="Helical" evidence="1">
    <location>
        <begin position="143"/>
        <end position="165"/>
    </location>
</feature>